<dbReference type="Gene3D" id="3.40.30.10">
    <property type="entry name" value="Glutaredoxin"/>
    <property type="match status" value="1"/>
</dbReference>
<dbReference type="InterPro" id="IPR036249">
    <property type="entry name" value="Thioredoxin-like_sf"/>
</dbReference>
<evidence type="ECO:0000313" key="4">
    <source>
        <dbReference type="EMBL" id="KAL0122381.1"/>
    </source>
</evidence>
<comment type="caution">
    <text evidence="4">The sequence shown here is derived from an EMBL/GenBank/DDBJ whole genome shotgun (WGS) entry which is preliminary data.</text>
</comment>
<evidence type="ECO:0000259" key="3">
    <source>
        <dbReference type="Pfam" id="PF06110"/>
    </source>
</evidence>
<accession>A0AAW2G5B4</accession>
<organism evidence="4 5">
    <name type="scientific">Cardiocondyla obscurior</name>
    <dbReference type="NCBI Taxonomy" id="286306"/>
    <lineage>
        <taxon>Eukaryota</taxon>
        <taxon>Metazoa</taxon>
        <taxon>Ecdysozoa</taxon>
        <taxon>Arthropoda</taxon>
        <taxon>Hexapoda</taxon>
        <taxon>Insecta</taxon>
        <taxon>Pterygota</taxon>
        <taxon>Neoptera</taxon>
        <taxon>Endopterygota</taxon>
        <taxon>Hymenoptera</taxon>
        <taxon>Apocrita</taxon>
        <taxon>Aculeata</taxon>
        <taxon>Formicoidea</taxon>
        <taxon>Formicidae</taxon>
        <taxon>Myrmicinae</taxon>
        <taxon>Cardiocondyla</taxon>
    </lineage>
</organism>
<dbReference type="Proteomes" id="UP001430953">
    <property type="component" value="Unassembled WGS sequence"/>
</dbReference>
<proteinExistence type="inferred from homology"/>
<dbReference type="CDD" id="cd02952">
    <property type="entry name" value="TRP14_like"/>
    <property type="match status" value="1"/>
</dbReference>
<protein>
    <recommendedName>
        <fullName evidence="2">Thioredoxin domain-containing protein 17</fullName>
    </recommendedName>
</protein>
<gene>
    <name evidence="4" type="ORF">PUN28_007243</name>
</gene>
<evidence type="ECO:0000256" key="1">
    <source>
        <dbReference type="ARBA" id="ARBA00008987"/>
    </source>
</evidence>
<feature type="domain" description="Thioredoxin" evidence="3">
    <location>
        <begin position="7"/>
        <end position="124"/>
    </location>
</feature>
<dbReference type="InterPro" id="IPR010357">
    <property type="entry name" value="TXNDC17_dom"/>
</dbReference>
<name>A0AAW2G5B4_9HYME</name>
<evidence type="ECO:0000256" key="2">
    <source>
        <dbReference type="ARBA" id="ARBA00016949"/>
    </source>
</evidence>
<dbReference type="SUPFAM" id="SSF52833">
    <property type="entry name" value="Thioredoxin-like"/>
    <property type="match status" value="1"/>
</dbReference>
<evidence type="ECO:0000313" key="5">
    <source>
        <dbReference type="Proteomes" id="UP001430953"/>
    </source>
</evidence>
<dbReference type="AlphaFoldDB" id="A0AAW2G5B4"/>
<dbReference type="InterPro" id="IPR045108">
    <property type="entry name" value="TXNDC17-like"/>
</dbReference>
<dbReference type="GO" id="GO:0005829">
    <property type="term" value="C:cytosol"/>
    <property type="evidence" value="ECO:0007669"/>
    <property type="project" value="TreeGrafter"/>
</dbReference>
<dbReference type="PANTHER" id="PTHR12452">
    <property type="entry name" value="42-9-9 PROTEIN-RELATED"/>
    <property type="match status" value="1"/>
</dbReference>
<keyword evidence="5" id="KW-1185">Reference proteome</keyword>
<dbReference type="GO" id="GO:0047134">
    <property type="term" value="F:protein-disulfide reductase [NAD(P)H] activity"/>
    <property type="evidence" value="ECO:0007669"/>
    <property type="project" value="InterPro"/>
</dbReference>
<sequence length="127" mass="14359">MVQRRLVRGYEGFLEYVDEPKDTAPIYILYTGTKLPGTGKSWCPDCVEAEPFIEKGFETAPEGTLLVISEVGDRAFWKDPNCPFRTSPITKLKVLPTLAKYGTQKRLEGDQLLQSELIDMLLTDEDD</sequence>
<reference evidence="4 5" key="1">
    <citation type="submission" date="2023-03" db="EMBL/GenBank/DDBJ databases">
        <title>High recombination rates correlate with genetic variation in Cardiocondyla obscurior ants.</title>
        <authorList>
            <person name="Errbii M."/>
        </authorList>
    </citation>
    <scope>NUCLEOTIDE SEQUENCE [LARGE SCALE GENOMIC DNA]</scope>
    <source>
        <strain evidence="4">Alpha-2009</strain>
        <tissue evidence="4">Whole body</tissue>
    </source>
</reference>
<comment type="similarity">
    <text evidence="1">Belongs to the thioredoxin family.</text>
</comment>
<dbReference type="EMBL" id="JADYXP020000006">
    <property type="protein sequence ID" value="KAL0122381.1"/>
    <property type="molecule type" value="Genomic_DNA"/>
</dbReference>
<dbReference type="PANTHER" id="PTHR12452:SF0">
    <property type="entry name" value="THIOREDOXIN DOMAIN-CONTAINING PROTEIN 17"/>
    <property type="match status" value="1"/>
</dbReference>
<dbReference type="Pfam" id="PF06110">
    <property type="entry name" value="TXD17-like_Trx"/>
    <property type="match status" value="1"/>
</dbReference>